<evidence type="ECO:0000256" key="5">
    <source>
        <dbReference type="ARBA" id="ARBA00023136"/>
    </source>
</evidence>
<keyword evidence="9" id="KW-1185">Reference proteome</keyword>
<dbReference type="InterPro" id="IPR004797">
    <property type="entry name" value="Competence_ComEC/Rec2"/>
</dbReference>
<dbReference type="InterPro" id="IPR025405">
    <property type="entry name" value="DUF4131"/>
</dbReference>
<dbReference type="PANTHER" id="PTHR30619:SF1">
    <property type="entry name" value="RECOMBINATION PROTEIN 2"/>
    <property type="match status" value="1"/>
</dbReference>
<dbReference type="SMART" id="SM00849">
    <property type="entry name" value="Lactamase_B"/>
    <property type="match status" value="1"/>
</dbReference>
<feature type="domain" description="Metallo-beta-lactamase" evidence="7">
    <location>
        <begin position="530"/>
        <end position="716"/>
    </location>
</feature>
<comment type="caution">
    <text evidence="8">The sequence shown here is derived from an EMBL/GenBank/DDBJ whole genome shotgun (WGS) entry which is preliminary data.</text>
</comment>
<dbReference type="Pfam" id="PF03772">
    <property type="entry name" value="Competence"/>
    <property type="match status" value="1"/>
</dbReference>
<name>A0A133XE07_9RHOO</name>
<dbReference type="InterPro" id="IPR035681">
    <property type="entry name" value="ComA-like_MBL"/>
</dbReference>
<dbReference type="CDD" id="cd07731">
    <property type="entry name" value="ComA-like_MBL-fold"/>
    <property type="match status" value="1"/>
</dbReference>
<evidence type="ECO:0000256" key="2">
    <source>
        <dbReference type="ARBA" id="ARBA00022475"/>
    </source>
</evidence>
<reference evidence="8 9" key="1">
    <citation type="submission" date="2015-12" db="EMBL/GenBank/DDBJ databases">
        <title>Nitrous oxide reduction kinetics distinguish bacteria harboring typical versus atypical NosZ.</title>
        <authorList>
            <person name="Yoon S."/>
            <person name="Nissen S."/>
            <person name="Park D."/>
            <person name="Sanford R.A."/>
            <person name="Loeffler F.E."/>
        </authorList>
    </citation>
    <scope>NUCLEOTIDE SEQUENCE [LARGE SCALE GENOMIC DNA]</scope>
    <source>
        <strain evidence="8 9">ATCC BAA-841</strain>
    </source>
</reference>
<feature type="transmembrane region" description="Helical" evidence="6">
    <location>
        <begin position="44"/>
        <end position="64"/>
    </location>
</feature>
<evidence type="ECO:0000313" key="8">
    <source>
        <dbReference type="EMBL" id="KXB29169.1"/>
    </source>
</evidence>
<dbReference type="Pfam" id="PF00753">
    <property type="entry name" value="Lactamase_B"/>
    <property type="match status" value="1"/>
</dbReference>
<evidence type="ECO:0000256" key="6">
    <source>
        <dbReference type="SAM" id="Phobius"/>
    </source>
</evidence>
<dbReference type="Proteomes" id="UP000070186">
    <property type="component" value="Unassembled WGS sequence"/>
</dbReference>
<evidence type="ECO:0000256" key="3">
    <source>
        <dbReference type="ARBA" id="ARBA00022692"/>
    </source>
</evidence>
<keyword evidence="3 6" id="KW-0812">Transmembrane</keyword>
<dbReference type="GO" id="GO:0005886">
    <property type="term" value="C:plasma membrane"/>
    <property type="evidence" value="ECO:0007669"/>
    <property type="project" value="UniProtKB-SubCell"/>
</dbReference>
<dbReference type="Gene3D" id="3.60.15.10">
    <property type="entry name" value="Ribonuclease Z/Hydroxyacylglutathione hydrolase-like"/>
    <property type="match status" value="1"/>
</dbReference>
<dbReference type="InterPro" id="IPR052159">
    <property type="entry name" value="Competence_DNA_uptake"/>
</dbReference>
<keyword evidence="5 6" id="KW-0472">Membrane</keyword>
<dbReference type="InterPro" id="IPR036866">
    <property type="entry name" value="RibonucZ/Hydroxyglut_hydro"/>
</dbReference>
<feature type="transmembrane region" description="Helical" evidence="6">
    <location>
        <begin position="290"/>
        <end position="309"/>
    </location>
</feature>
<comment type="subcellular location">
    <subcellularLocation>
        <location evidence="1">Cell membrane</location>
        <topology evidence="1">Multi-pass membrane protein</topology>
    </subcellularLocation>
</comment>
<evidence type="ECO:0000256" key="1">
    <source>
        <dbReference type="ARBA" id="ARBA00004651"/>
    </source>
</evidence>
<dbReference type="InterPro" id="IPR001279">
    <property type="entry name" value="Metallo-B-lactamas"/>
</dbReference>
<feature type="transmembrane region" description="Helical" evidence="6">
    <location>
        <begin position="386"/>
        <end position="408"/>
    </location>
</feature>
<feature type="transmembrane region" description="Helical" evidence="6">
    <location>
        <begin position="420"/>
        <end position="440"/>
    </location>
</feature>
<accession>A0A133XE07</accession>
<evidence type="ECO:0000259" key="7">
    <source>
        <dbReference type="SMART" id="SM00849"/>
    </source>
</evidence>
<gene>
    <name evidence="8" type="ORF">AT959_18455</name>
</gene>
<proteinExistence type="predicted"/>
<dbReference type="AlphaFoldDB" id="A0A133XE07"/>
<evidence type="ECO:0000256" key="4">
    <source>
        <dbReference type="ARBA" id="ARBA00022989"/>
    </source>
</evidence>
<keyword evidence="4 6" id="KW-1133">Transmembrane helix</keyword>
<feature type="transmembrane region" description="Helical" evidence="6">
    <location>
        <begin position="452"/>
        <end position="469"/>
    </location>
</feature>
<dbReference type="SUPFAM" id="SSF56281">
    <property type="entry name" value="Metallo-hydrolase/oxidoreductase"/>
    <property type="match status" value="1"/>
</dbReference>
<feature type="transmembrane region" description="Helical" evidence="6">
    <location>
        <begin position="316"/>
        <end position="333"/>
    </location>
</feature>
<evidence type="ECO:0000313" key="9">
    <source>
        <dbReference type="Proteomes" id="UP000070186"/>
    </source>
</evidence>
<dbReference type="Pfam" id="PF13567">
    <property type="entry name" value="DUF4131"/>
    <property type="match status" value="1"/>
</dbReference>
<organism evidence="8 9">
    <name type="scientific">Dechloromonas denitrificans</name>
    <dbReference type="NCBI Taxonomy" id="281362"/>
    <lineage>
        <taxon>Bacteria</taxon>
        <taxon>Pseudomonadati</taxon>
        <taxon>Pseudomonadota</taxon>
        <taxon>Betaproteobacteria</taxon>
        <taxon>Rhodocyclales</taxon>
        <taxon>Azonexaceae</taxon>
        <taxon>Dechloromonas</taxon>
    </lineage>
</organism>
<dbReference type="PANTHER" id="PTHR30619">
    <property type="entry name" value="DNA INTERNALIZATION/COMPETENCE PROTEIN COMEC/REC2"/>
    <property type="match status" value="1"/>
</dbReference>
<dbReference type="NCBIfam" id="TIGR00360">
    <property type="entry name" value="ComEC_N-term"/>
    <property type="match status" value="1"/>
</dbReference>
<dbReference type="EMBL" id="LODL01000039">
    <property type="protein sequence ID" value="KXB29169.1"/>
    <property type="molecule type" value="Genomic_DNA"/>
</dbReference>
<dbReference type="GO" id="GO:0030420">
    <property type="term" value="P:establishment of competence for transformation"/>
    <property type="evidence" value="ECO:0007669"/>
    <property type="project" value="InterPro"/>
</dbReference>
<feature type="transmembrane region" description="Helical" evidence="6">
    <location>
        <begin position="353"/>
        <end position="374"/>
    </location>
</feature>
<protein>
    <submittedName>
        <fullName evidence="8">Competence protein ComEC</fullName>
    </submittedName>
</protein>
<feature type="transmembrane region" description="Helical" evidence="6">
    <location>
        <begin position="252"/>
        <end position="270"/>
    </location>
</feature>
<dbReference type="NCBIfam" id="TIGR00361">
    <property type="entry name" value="ComEC_Rec2"/>
    <property type="match status" value="1"/>
</dbReference>
<dbReference type="RefSeq" id="WP_066886555.1">
    <property type="nucleotide sequence ID" value="NZ_LODL01000039.1"/>
</dbReference>
<dbReference type="STRING" id="281362.AT959_18455"/>
<dbReference type="InterPro" id="IPR004477">
    <property type="entry name" value="ComEC_N"/>
</dbReference>
<keyword evidence="2" id="KW-1003">Cell membrane</keyword>
<sequence>MRLDILAFASGVLGLQMQASLPVWWLWALAGGVLLLPRLFKLHALTRWLAILACCALGVAWASWRAEIRLADQLAVAWEGRDVEIVGVVAGLPQDFSHGTRFEFDLEKTLTAGIEVPSRIMLSYYQGSRDQEGWARLPVRPGERWRFTVRLKRPHGNANPGAFDYEAWLLERNIRATGYVRPNLPELLSAMTWQPGYLIERLRYAVRASFSEMLPAEAYPWTGILVALAVGDQKAIQGDLWPTFNRTGVTHALSISGLHVTMVAALFGWLVNVGWRRVPWLALRLPAQKAGVLAACLAALFYAALAGFAVPAQRTLYMLLVAALAMLSGRIVAPSRTLALALLVVLVVDPWSVLAAGFWLSFGAVGALLYVGSAEVGAGRGWRQRLRAWGVVQWAATLASLPILLLLFQQLSLVSPLANAVAIPVISFILTPLALLAALIPWWPILWLAHTVLDWLMVFLFWCAAWPVWQAPAPPLWAALAAAGGVAICLLPRGMPGRSLGFVLLLPAMFWSQARPPAGEAWIDVLDVGQGLASVVRTREHTLIYDPGPLYSAESDAGQRVVVPYLRTLGINRVDMLMVTHRDSDHSGGTASVLAALAVDEVRSSLPENGGVRCLAGQRWVWDGVAFEVLHPVAENYAADGKSNHVSCVLRVETGGRSVLLTSDIEAPDEAALLARAPDKLAADVLLVPHHGSKTSSTAAFIAAVDARDVVIPVGYRSRFGHPKAEVLARYSAAGSSVWRTDRDGAVQVVLKPGGAELAAWRDVHRRYWHGR</sequence>